<dbReference type="OMA" id="TQMAMEY"/>
<dbReference type="InterPro" id="IPR001138">
    <property type="entry name" value="Zn2Cys6_DnaBD"/>
</dbReference>
<dbReference type="VEuPathDB" id="FungiDB:LELG_02901"/>
<dbReference type="SUPFAM" id="SSF57701">
    <property type="entry name" value="Zn2/Cys6 DNA-binding domain"/>
    <property type="match status" value="1"/>
</dbReference>
<dbReference type="STRING" id="379508.A5DZW4"/>
<dbReference type="GeneID" id="5233006"/>
<evidence type="ECO:0000256" key="2">
    <source>
        <dbReference type="ARBA" id="ARBA00023242"/>
    </source>
</evidence>
<reference evidence="5 6" key="1">
    <citation type="journal article" date="2009" name="Nature">
        <title>Evolution of pathogenicity and sexual reproduction in eight Candida genomes.</title>
        <authorList>
            <person name="Butler G."/>
            <person name="Rasmussen M.D."/>
            <person name="Lin M.F."/>
            <person name="Santos M.A."/>
            <person name="Sakthikumar S."/>
            <person name="Munro C.A."/>
            <person name="Rheinbay E."/>
            <person name="Grabherr M."/>
            <person name="Forche A."/>
            <person name="Reedy J.L."/>
            <person name="Agrafioti I."/>
            <person name="Arnaud M.B."/>
            <person name="Bates S."/>
            <person name="Brown A.J."/>
            <person name="Brunke S."/>
            <person name="Costanzo M.C."/>
            <person name="Fitzpatrick D.A."/>
            <person name="de Groot P.W."/>
            <person name="Harris D."/>
            <person name="Hoyer L.L."/>
            <person name="Hube B."/>
            <person name="Klis F.M."/>
            <person name="Kodira C."/>
            <person name="Lennard N."/>
            <person name="Logue M.E."/>
            <person name="Martin R."/>
            <person name="Neiman A.M."/>
            <person name="Nikolaou E."/>
            <person name="Quail M.A."/>
            <person name="Quinn J."/>
            <person name="Santos M.C."/>
            <person name="Schmitzberger F.F."/>
            <person name="Sherlock G."/>
            <person name="Shah P."/>
            <person name="Silverstein K.A."/>
            <person name="Skrzypek M.S."/>
            <person name="Soll D."/>
            <person name="Staggs R."/>
            <person name="Stansfield I."/>
            <person name="Stumpf M.P."/>
            <person name="Sudbery P.E."/>
            <person name="Srikantha T."/>
            <person name="Zeng Q."/>
            <person name="Berman J."/>
            <person name="Berriman M."/>
            <person name="Heitman J."/>
            <person name="Gow N.A."/>
            <person name="Lorenz M.C."/>
            <person name="Birren B.W."/>
            <person name="Kellis M."/>
            <person name="Cuomo C.A."/>
        </authorList>
    </citation>
    <scope>NUCLEOTIDE SEQUENCE [LARGE SCALE GENOMIC DNA]</scope>
    <source>
        <strain evidence="6">ATCC 11503 / BCRC 21390 / CBS 2605 / JCM 1781 / NBRC 1676 / NRRL YB-4239</strain>
    </source>
</reference>
<dbReference type="eggNOG" id="ENOG502QW7R">
    <property type="taxonomic scope" value="Eukaryota"/>
</dbReference>
<dbReference type="PROSITE" id="PS50048">
    <property type="entry name" value="ZN2_CY6_FUNGAL_2"/>
    <property type="match status" value="1"/>
</dbReference>
<dbReference type="PANTHER" id="PTHR37534">
    <property type="entry name" value="TRANSCRIPTIONAL ACTIVATOR PROTEIN UGA3"/>
    <property type="match status" value="1"/>
</dbReference>
<feature type="region of interest" description="Disordered" evidence="3">
    <location>
        <begin position="217"/>
        <end position="248"/>
    </location>
</feature>
<feature type="compositionally biased region" description="Acidic residues" evidence="3">
    <location>
        <begin position="219"/>
        <end position="236"/>
    </location>
</feature>
<evidence type="ECO:0000256" key="1">
    <source>
        <dbReference type="ARBA" id="ARBA00004123"/>
    </source>
</evidence>
<dbReference type="InterPro" id="IPR036864">
    <property type="entry name" value="Zn2-C6_fun-type_DNA-bd_sf"/>
</dbReference>
<feature type="domain" description="Zn(2)-C6 fungal-type" evidence="4">
    <location>
        <begin position="15"/>
        <end position="45"/>
    </location>
</feature>
<keyword evidence="6" id="KW-1185">Reference proteome</keyword>
<dbReference type="Proteomes" id="UP000001996">
    <property type="component" value="Unassembled WGS sequence"/>
</dbReference>
<dbReference type="InterPro" id="IPR021858">
    <property type="entry name" value="Fun_TF"/>
</dbReference>
<organism evidence="5 6">
    <name type="scientific">Lodderomyces elongisporus (strain ATCC 11503 / CBS 2605 / JCM 1781 / NBRC 1676 / NRRL YB-4239)</name>
    <name type="common">Yeast</name>
    <name type="synonym">Saccharomyces elongisporus</name>
    <dbReference type="NCBI Taxonomy" id="379508"/>
    <lineage>
        <taxon>Eukaryota</taxon>
        <taxon>Fungi</taxon>
        <taxon>Dikarya</taxon>
        <taxon>Ascomycota</taxon>
        <taxon>Saccharomycotina</taxon>
        <taxon>Pichiomycetes</taxon>
        <taxon>Debaryomycetaceae</taxon>
        <taxon>Candida/Lodderomyces clade</taxon>
        <taxon>Lodderomyces</taxon>
    </lineage>
</organism>
<evidence type="ECO:0000259" key="4">
    <source>
        <dbReference type="PROSITE" id="PS50048"/>
    </source>
</evidence>
<accession>A5DZW4</accession>
<dbReference type="GO" id="GO:0008270">
    <property type="term" value="F:zinc ion binding"/>
    <property type="evidence" value="ECO:0007669"/>
    <property type="project" value="InterPro"/>
</dbReference>
<dbReference type="HOGENOM" id="CLU_008109_1_0_1"/>
<gene>
    <name evidence="5" type="ORF">LELG_02901</name>
</gene>
<keyword evidence="2" id="KW-0539">Nucleus</keyword>
<dbReference type="PROSITE" id="PS00463">
    <property type="entry name" value="ZN2_CY6_FUNGAL_1"/>
    <property type="match status" value="1"/>
</dbReference>
<dbReference type="Pfam" id="PF11951">
    <property type="entry name" value="Fungal_trans_2"/>
    <property type="match status" value="1"/>
</dbReference>
<dbReference type="EMBL" id="CH981526">
    <property type="protein sequence ID" value="EDK44722.1"/>
    <property type="molecule type" value="Genomic_DNA"/>
</dbReference>
<dbReference type="GO" id="GO:0005634">
    <property type="term" value="C:nucleus"/>
    <property type="evidence" value="ECO:0007669"/>
    <property type="project" value="UniProtKB-SubCell"/>
</dbReference>
<evidence type="ECO:0000313" key="5">
    <source>
        <dbReference type="EMBL" id="EDK44722.1"/>
    </source>
</evidence>
<sequence length="704" mass="79897">MDTQRKERFKRSRNGCQLCKKMKIKCSETKPRCQYCVKRNVECDYSLKLVWGGRPYKSRRKIRAVEENNSESSLNFGRAQIGETQEPIWNIDTPISTYSLSDTTATPSLLVQKQGQGNEYQNMITKKSPQLGMSRLEKTFDRLTAGEMSLQLGNVNILQEYILNTDLASVKSEVEKSLDSYSEDLATTEAYLARPQSNFISDPISMIRSRRPYILDVNASDDDHEEEEEEDDDEDEKKEYENGGQHQLSVHGQQSLHLNLHLNLPLHLLLHQSKMFINIPRSLQPLPSLLLEVPYYRNLMHFWVNHASEHLVPAPPKMYGENPFKVLLSQMAMVYPSVLTTLLAFAAKMRSLLIGVEYLPVDVIDLLLARSCSELINLLENESTSTSDEALATALLLSCYEIFDSKDFSRHRIHTMGARQIVMARSLKPLGKSPLTGSDKNVPFFLLRWFVYMDVIGALSATQKSEAYLPAQGDIEIYEPVSTLSNVSRSYQESSSFKIDPLMGFELKLLTSFAQITVLARKAEAFISQFRSQTTDKIALPADLVSEALSLKDVLHNLCLEENNLIIESQNESNSAEYQSMEILKCTNTLFSITGIIHLYRRVLQVPRDSPLVQNLAYTIGKLGMDMVPPTSTTGTCCIFCFFTAACETLDPSLQIHFEYRFRAMSEKGNINAKKGLTIMRQCWASGDDWIEAARRYNIDFALF</sequence>
<dbReference type="GO" id="GO:0000976">
    <property type="term" value="F:transcription cis-regulatory region binding"/>
    <property type="evidence" value="ECO:0007669"/>
    <property type="project" value="TreeGrafter"/>
</dbReference>
<dbReference type="GO" id="GO:0000981">
    <property type="term" value="F:DNA-binding transcription factor activity, RNA polymerase II-specific"/>
    <property type="evidence" value="ECO:0007669"/>
    <property type="project" value="InterPro"/>
</dbReference>
<dbReference type="OrthoDB" id="5229455at2759"/>
<evidence type="ECO:0000313" key="6">
    <source>
        <dbReference type="Proteomes" id="UP000001996"/>
    </source>
</evidence>
<comment type="subcellular location">
    <subcellularLocation>
        <location evidence="1">Nucleus</location>
    </subcellularLocation>
</comment>
<dbReference type="CDD" id="cd00067">
    <property type="entry name" value="GAL4"/>
    <property type="match status" value="1"/>
</dbReference>
<dbReference type="KEGG" id="lel:PVL30_003736"/>
<dbReference type="GO" id="GO:0045944">
    <property type="term" value="P:positive regulation of transcription by RNA polymerase II"/>
    <property type="evidence" value="ECO:0007669"/>
    <property type="project" value="TreeGrafter"/>
</dbReference>
<name>A5DZW4_LODEL</name>
<proteinExistence type="predicted"/>
<dbReference type="PANTHER" id="PTHR37534:SF43">
    <property type="entry name" value="FINGER DOMAIN PROTEIN, PUTATIVE (AFU_ORTHOLOGUE AFUA_1G01850)-RELATED"/>
    <property type="match status" value="1"/>
</dbReference>
<dbReference type="Gene3D" id="4.10.240.10">
    <property type="entry name" value="Zn(2)-C6 fungal-type DNA-binding domain"/>
    <property type="match status" value="1"/>
</dbReference>
<dbReference type="InParanoid" id="A5DZW4"/>
<protein>
    <recommendedName>
        <fullName evidence="4">Zn(2)-C6 fungal-type domain-containing protein</fullName>
    </recommendedName>
</protein>
<evidence type="ECO:0000256" key="3">
    <source>
        <dbReference type="SAM" id="MobiDB-lite"/>
    </source>
</evidence>
<dbReference type="AlphaFoldDB" id="A5DZW4"/>
<dbReference type="SMART" id="SM00066">
    <property type="entry name" value="GAL4"/>
    <property type="match status" value="1"/>
</dbReference>
<dbReference type="Pfam" id="PF00172">
    <property type="entry name" value="Zn_clus"/>
    <property type="match status" value="1"/>
</dbReference>